<evidence type="ECO:0000313" key="1">
    <source>
        <dbReference type="EMBL" id="RAP66748.1"/>
    </source>
</evidence>
<reference evidence="1" key="1">
    <citation type="submission" date="2018-04" db="EMBL/GenBank/DDBJ databases">
        <title>Genomes of the Obligate Erwinia dacicola and Facultative Enterobacter sp. OLF Endosymbionts of the Olive Fruit fly, Bactrocera oleae.</title>
        <authorList>
            <person name="Estes A.M."/>
            <person name="Hearn D.J."/>
            <person name="Agarwal S."/>
            <person name="Pierson E.A."/>
            <person name="Dunning-Hotopp J.C."/>
        </authorList>
    </citation>
    <scope>NUCLEOTIDE SEQUENCE [LARGE SCALE GENOMIC DNA]</scope>
    <source>
        <strain evidence="1">Oroville</strain>
    </source>
</reference>
<feature type="non-terminal residue" evidence="1">
    <location>
        <position position="45"/>
    </location>
</feature>
<dbReference type="Proteomes" id="UP000244334">
    <property type="component" value="Unassembled WGS sequence"/>
</dbReference>
<proteinExistence type="predicted"/>
<dbReference type="EMBL" id="LJAM02000970">
    <property type="protein sequence ID" value="RAP66748.1"/>
    <property type="molecule type" value="Genomic_DNA"/>
</dbReference>
<name>A0A328T819_9GAMM</name>
<evidence type="ECO:0000313" key="2">
    <source>
        <dbReference type="Proteomes" id="UP000244334"/>
    </source>
</evidence>
<organism evidence="1 2">
    <name type="scientific">Candidatus Erwinia dacicola</name>
    <dbReference type="NCBI Taxonomy" id="252393"/>
    <lineage>
        <taxon>Bacteria</taxon>
        <taxon>Pseudomonadati</taxon>
        <taxon>Pseudomonadota</taxon>
        <taxon>Gammaproteobacteria</taxon>
        <taxon>Enterobacterales</taxon>
        <taxon>Erwiniaceae</taxon>
        <taxon>Erwinia</taxon>
    </lineage>
</organism>
<protein>
    <submittedName>
        <fullName evidence="1">Uncharacterized protein</fullName>
    </submittedName>
</protein>
<sequence length="45" mass="5158">MDAMLFFGVQRIASDVAIFRKQGMRLTLLQGHCCKDIDELAFRVI</sequence>
<dbReference type="AlphaFoldDB" id="A0A328T819"/>
<gene>
    <name evidence="1" type="ORF">ACZ87_04028</name>
</gene>
<accession>A0A328T819</accession>
<keyword evidence="2" id="KW-1185">Reference proteome</keyword>
<comment type="caution">
    <text evidence="1">The sequence shown here is derived from an EMBL/GenBank/DDBJ whole genome shotgun (WGS) entry which is preliminary data.</text>
</comment>